<reference evidence="3 4" key="1">
    <citation type="submission" date="2022-03" db="EMBL/GenBank/DDBJ databases">
        <authorList>
            <person name="Nunn A."/>
            <person name="Chopra R."/>
            <person name="Nunn A."/>
            <person name="Contreras Garrido A."/>
        </authorList>
    </citation>
    <scope>NUCLEOTIDE SEQUENCE [LARGE SCALE GENOMIC DNA]</scope>
</reference>
<keyword evidence="4" id="KW-1185">Reference proteome</keyword>
<dbReference type="EMBL" id="OU466861">
    <property type="protein sequence ID" value="CAH2063739.1"/>
    <property type="molecule type" value="Genomic_DNA"/>
</dbReference>
<evidence type="ECO:0000256" key="1">
    <source>
        <dbReference type="SAM" id="Coils"/>
    </source>
</evidence>
<dbReference type="Proteomes" id="UP000836841">
    <property type="component" value="Chromosome 5"/>
</dbReference>
<dbReference type="PANTHER" id="PTHR34285">
    <property type="entry name" value="OS08G0510800 PROTEIN"/>
    <property type="match status" value="1"/>
</dbReference>
<dbReference type="AlphaFoldDB" id="A0AAU9SCV0"/>
<organism evidence="3 4">
    <name type="scientific">Thlaspi arvense</name>
    <name type="common">Field penny-cress</name>
    <dbReference type="NCBI Taxonomy" id="13288"/>
    <lineage>
        <taxon>Eukaryota</taxon>
        <taxon>Viridiplantae</taxon>
        <taxon>Streptophyta</taxon>
        <taxon>Embryophyta</taxon>
        <taxon>Tracheophyta</taxon>
        <taxon>Spermatophyta</taxon>
        <taxon>Magnoliopsida</taxon>
        <taxon>eudicotyledons</taxon>
        <taxon>Gunneridae</taxon>
        <taxon>Pentapetalae</taxon>
        <taxon>rosids</taxon>
        <taxon>malvids</taxon>
        <taxon>Brassicales</taxon>
        <taxon>Brassicaceae</taxon>
        <taxon>Thlaspideae</taxon>
        <taxon>Thlaspi</taxon>
    </lineage>
</organism>
<evidence type="ECO:0000313" key="4">
    <source>
        <dbReference type="Proteomes" id="UP000836841"/>
    </source>
</evidence>
<feature type="non-terminal residue" evidence="3">
    <location>
        <position position="1"/>
    </location>
</feature>
<feature type="region of interest" description="Disordered" evidence="2">
    <location>
        <begin position="304"/>
        <end position="338"/>
    </location>
</feature>
<evidence type="ECO:0000256" key="2">
    <source>
        <dbReference type="SAM" id="MobiDB-lite"/>
    </source>
</evidence>
<gene>
    <name evidence="3" type="ORF">TAV2_LOCUS15690</name>
</gene>
<protein>
    <submittedName>
        <fullName evidence="3">Uncharacterized protein</fullName>
    </submittedName>
</protein>
<evidence type="ECO:0000313" key="3">
    <source>
        <dbReference type="EMBL" id="CAH2063739.1"/>
    </source>
</evidence>
<accession>A0AAU9SCV0</accession>
<feature type="coiled-coil region" evidence="1">
    <location>
        <begin position="265"/>
        <end position="292"/>
    </location>
</feature>
<name>A0AAU9SCV0_THLAR</name>
<dbReference type="PANTHER" id="PTHR34285:SF3">
    <property type="entry name" value="OS08G0510800 PROTEIN"/>
    <property type="match status" value="1"/>
</dbReference>
<sequence length="358" mass="38793">KKMKASMKFREDQKPLFRAKVPLSILGLPFQSGIVAGESKELSLNLSTFFESGPSLKVAYRPNDSWNPFSLIVKTGTGSFGSPVSSSMHMSAEFNLLGKGNPSFMLHFKPQFGDFSIKKSHSSSGFDGSLIKSMNGSVSEEDSSIEVVDSPAVNGCCGGGFRKLTVLPSTSAGDIAGLLTGVEVSARTSLPVRGRAVVNCRWGVRVPTEIRRDLDPSAAISLRRFPFLVLNKIGIEHMDGSYAKETKSTSDPGKVSGLPKASDDVAKMCLAVEELRSENRQLKNAVEDLRGVVSNARPFSPATIDYGSHSKYREAERSSSNNNGRSRADYGGKKSKEEGDEFNTMRLCFEVELQLDGL</sequence>
<feature type="compositionally biased region" description="Basic and acidic residues" evidence="2">
    <location>
        <begin position="326"/>
        <end position="337"/>
    </location>
</feature>
<proteinExistence type="predicted"/>
<keyword evidence="1" id="KW-0175">Coiled coil</keyword>